<evidence type="ECO:0000313" key="2">
    <source>
        <dbReference type="Proteomes" id="UP001058744"/>
    </source>
</evidence>
<dbReference type="AlphaFoldDB" id="A0AAJ5IN04"/>
<dbReference type="RefSeq" id="WP_239688299.1">
    <property type="nucleotide sequence ID" value="NZ_CP101700.1"/>
</dbReference>
<proteinExistence type="predicted"/>
<accession>A0AAJ5IN04</accession>
<protein>
    <submittedName>
        <fullName evidence="1">Uncharacterized protein</fullName>
    </submittedName>
</protein>
<sequence length="498" mass="55220">MYIKPAGFLFWLQKKLASLFRKRLLDPPSAPAALANIPEGELNLLPVAALGRPLRIDVPIWQESNPMPGLPEVLTLYWNGVAVGEPKRWEDKIPEDDLFVEAPVAVLLHGTQEVTYEVYGFNGVVTHSSPLTLTIDTVPPVLGGDEGLLLFDEEVGREGVTARYLEKHEDRLLAEVPVYQKVAVGDVIIYYWDDRPFANDKLGEYTINRQDTSQPIFLPIEGDDIRSRGDGERYVHYQIRDRAGNLSARSRPVPLQIAAVPIPRTLPWLEIPQATGSGEALSLQLNDYRPPMVVIVPEEAVIYPEERVTVIWGEPGDAGYFTTSEVLPGTDKRFLIPEKNLLAYSNQILKVSYKVDDGIDEFPSTPRNLKVTALTEKLPLIELIGVIGDGFSLASAPAKVPVQLAPWRLIAVGQRISIWVTGVLQSGAEAGPHHVLTAHAINEMQVRQGVGANQDVTVPKTFLATLKRNAQFTLHVQVSFDDGAHWVDFPEYHPVLRA</sequence>
<name>A0AAJ5IN04_9PSED</name>
<reference evidence="1" key="1">
    <citation type="submission" date="2022-07" db="EMBL/GenBank/DDBJ databases">
        <title>Complete genome of MD9.</title>
        <authorList>
            <person name="Cao G."/>
        </authorList>
    </citation>
    <scope>NUCLEOTIDE SEQUENCE</scope>
    <source>
        <strain evidence="1">MD9</strain>
    </source>
</reference>
<organism evidence="1 2">
    <name type="scientific">Pseudomonas asiatica</name>
    <dbReference type="NCBI Taxonomy" id="2219225"/>
    <lineage>
        <taxon>Bacteria</taxon>
        <taxon>Pseudomonadati</taxon>
        <taxon>Pseudomonadota</taxon>
        <taxon>Gammaproteobacteria</taxon>
        <taxon>Pseudomonadales</taxon>
        <taxon>Pseudomonadaceae</taxon>
        <taxon>Pseudomonas</taxon>
    </lineage>
</organism>
<dbReference type="EMBL" id="CP101700">
    <property type="protein sequence ID" value="UUC20294.1"/>
    <property type="molecule type" value="Genomic_DNA"/>
</dbReference>
<gene>
    <name evidence="1" type="ORF">NOV18_07325</name>
</gene>
<dbReference type="Proteomes" id="UP001058744">
    <property type="component" value="Chromosome"/>
</dbReference>
<evidence type="ECO:0000313" key="1">
    <source>
        <dbReference type="EMBL" id="UUC20294.1"/>
    </source>
</evidence>